<organism evidence="14 15">
    <name type="scientific">Aliarcobacter skirrowii</name>
    <dbReference type="NCBI Taxonomy" id="28200"/>
    <lineage>
        <taxon>Bacteria</taxon>
        <taxon>Pseudomonadati</taxon>
        <taxon>Campylobacterota</taxon>
        <taxon>Epsilonproteobacteria</taxon>
        <taxon>Campylobacterales</taxon>
        <taxon>Arcobacteraceae</taxon>
        <taxon>Aliarcobacter</taxon>
    </lineage>
</organism>
<comment type="function">
    <text evidence="6">Catalyzes the adenylation by ATP of the carboxyl group of the C-terminal glycine of sulfur carrier protein MoaD.</text>
</comment>
<dbReference type="SMART" id="SM00450">
    <property type="entry name" value="RHOD"/>
    <property type="match status" value="1"/>
</dbReference>
<comment type="similarity">
    <text evidence="1">Belongs to the HesA/MoeB/ThiF family.</text>
</comment>
<evidence type="ECO:0000256" key="6">
    <source>
        <dbReference type="ARBA" id="ARBA00055169"/>
    </source>
</evidence>
<evidence type="ECO:0000256" key="7">
    <source>
        <dbReference type="ARBA" id="ARBA00063809"/>
    </source>
</evidence>
<dbReference type="CDD" id="cd00757">
    <property type="entry name" value="ThiF_MoeB_HesA_family"/>
    <property type="match status" value="1"/>
</dbReference>
<evidence type="ECO:0000256" key="5">
    <source>
        <dbReference type="ARBA" id="ARBA00052218"/>
    </source>
</evidence>
<accession>A0A2U2BYE3</accession>
<evidence type="ECO:0000259" key="13">
    <source>
        <dbReference type="PROSITE" id="PS50206"/>
    </source>
</evidence>
<evidence type="ECO:0000256" key="3">
    <source>
        <dbReference type="ARBA" id="ARBA00022741"/>
    </source>
</evidence>
<feature type="domain" description="Rhodanese" evidence="13">
    <location>
        <begin position="291"/>
        <end position="373"/>
    </location>
</feature>
<dbReference type="Gene3D" id="3.40.50.720">
    <property type="entry name" value="NAD(P)-binding Rossmann-like Domain"/>
    <property type="match status" value="1"/>
</dbReference>
<evidence type="ECO:0000256" key="4">
    <source>
        <dbReference type="ARBA" id="ARBA00022840"/>
    </source>
</evidence>
<proteinExistence type="inferred from homology"/>
<dbReference type="FunFam" id="3.40.50.720:FF:000033">
    <property type="entry name" value="Adenylyltransferase and sulfurtransferase MOCS3"/>
    <property type="match status" value="1"/>
</dbReference>
<dbReference type="Proteomes" id="UP000245014">
    <property type="component" value="Unassembled WGS sequence"/>
</dbReference>
<gene>
    <name evidence="14" type="ORF">DF188_09865</name>
</gene>
<dbReference type="GO" id="GO:0008146">
    <property type="term" value="F:sulfotransferase activity"/>
    <property type="evidence" value="ECO:0007669"/>
    <property type="project" value="TreeGrafter"/>
</dbReference>
<comment type="catalytic activity">
    <reaction evidence="5">
        <text>[molybdopterin-synthase sulfur-carrier protein]-C-terminal Gly-Gly + ATP + H(+) = [molybdopterin-synthase sulfur-carrier protein]-C-terminal Gly-Gly-AMP + diphosphate</text>
        <dbReference type="Rhea" id="RHEA:43616"/>
        <dbReference type="Rhea" id="RHEA-COMP:12159"/>
        <dbReference type="Rhea" id="RHEA-COMP:12202"/>
        <dbReference type="ChEBI" id="CHEBI:15378"/>
        <dbReference type="ChEBI" id="CHEBI:30616"/>
        <dbReference type="ChEBI" id="CHEBI:33019"/>
        <dbReference type="ChEBI" id="CHEBI:90618"/>
        <dbReference type="ChEBI" id="CHEBI:90778"/>
        <dbReference type="EC" id="2.7.7.80"/>
    </reaction>
</comment>
<evidence type="ECO:0000313" key="14">
    <source>
        <dbReference type="EMBL" id="PWE19441.1"/>
    </source>
</evidence>
<keyword evidence="2" id="KW-0808">Transferase</keyword>
<dbReference type="EMBL" id="QEYI01000014">
    <property type="protein sequence ID" value="PWE19441.1"/>
    <property type="molecule type" value="Genomic_DNA"/>
</dbReference>
<dbReference type="InterPro" id="IPR045886">
    <property type="entry name" value="ThiF/MoeB/HesA"/>
</dbReference>
<dbReference type="PANTHER" id="PTHR10953">
    <property type="entry name" value="UBIQUITIN-ACTIVATING ENZYME E1"/>
    <property type="match status" value="1"/>
</dbReference>
<dbReference type="InterPro" id="IPR035985">
    <property type="entry name" value="Ubiquitin-activating_enz"/>
</dbReference>
<dbReference type="STRING" id="28200.GCA_001572935_01781"/>
<protein>
    <recommendedName>
        <fullName evidence="9">Molybdopterin-synthase adenylyltransferase</fullName>
        <ecNumber evidence="8">2.7.7.80</ecNumber>
    </recommendedName>
    <alternativeName>
        <fullName evidence="12">MoaD protein adenylase</fullName>
    </alternativeName>
    <alternativeName>
        <fullName evidence="10">Molybdopterin-converting factor subunit 1 adenylase</fullName>
    </alternativeName>
    <alternativeName>
        <fullName evidence="11">Sulfur carrier protein MoaD adenylyltransferase</fullName>
    </alternativeName>
</protein>
<comment type="caution">
    <text evidence="14">The sequence shown here is derived from an EMBL/GenBank/DDBJ whole genome shotgun (WGS) entry which is preliminary data.</text>
</comment>
<dbReference type="InterPro" id="IPR000594">
    <property type="entry name" value="ThiF_NAD_FAD-bd"/>
</dbReference>
<dbReference type="CDD" id="cd00158">
    <property type="entry name" value="RHOD"/>
    <property type="match status" value="1"/>
</dbReference>
<evidence type="ECO:0000256" key="8">
    <source>
        <dbReference type="ARBA" id="ARBA00066884"/>
    </source>
</evidence>
<dbReference type="GO" id="GO:0008641">
    <property type="term" value="F:ubiquitin-like modifier activating enzyme activity"/>
    <property type="evidence" value="ECO:0007669"/>
    <property type="project" value="InterPro"/>
</dbReference>
<dbReference type="InterPro" id="IPR036873">
    <property type="entry name" value="Rhodanese-like_dom_sf"/>
</dbReference>
<dbReference type="NCBIfam" id="NF004281">
    <property type="entry name" value="PRK05690.1"/>
    <property type="match status" value="1"/>
</dbReference>
<dbReference type="Gene3D" id="3.40.250.10">
    <property type="entry name" value="Rhodanese-like domain"/>
    <property type="match status" value="1"/>
</dbReference>
<dbReference type="SUPFAM" id="SSF69572">
    <property type="entry name" value="Activating enzymes of the ubiquitin-like proteins"/>
    <property type="match status" value="1"/>
</dbReference>
<dbReference type="InterPro" id="IPR001763">
    <property type="entry name" value="Rhodanese-like_dom"/>
</dbReference>
<dbReference type="RefSeq" id="WP_109158814.1">
    <property type="nucleotide sequence ID" value="NZ_QEYI01000014.1"/>
</dbReference>
<evidence type="ECO:0000256" key="9">
    <source>
        <dbReference type="ARBA" id="ARBA00073635"/>
    </source>
</evidence>
<keyword evidence="4" id="KW-0067">ATP-binding</keyword>
<dbReference type="Pfam" id="PF00581">
    <property type="entry name" value="Rhodanese"/>
    <property type="match status" value="1"/>
</dbReference>
<dbReference type="GO" id="GO:0004792">
    <property type="term" value="F:thiosulfate-cyanide sulfurtransferase activity"/>
    <property type="evidence" value="ECO:0007669"/>
    <property type="project" value="TreeGrafter"/>
</dbReference>
<dbReference type="GO" id="GO:0005524">
    <property type="term" value="F:ATP binding"/>
    <property type="evidence" value="ECO:0007669"/>
    <property type="project" value="UniProtKB-KW"/>
</dbReference>
<keyword evidence="3" id="KW-0547">Nucleotide-binding</keyword>
<sequence length="375" mass="41849">MTKEQKLSEQEISRYSRHLILPQVGLEGQLKLKNSKVLAVGTGALGSPILLYLAAAGIGTIGLVDFDVVEESNLHRQIIHTTNDIKKEKVQSAKEKLEALNPNSKIVTFNERLTSSNALNIIKDFDIVIDGTDNFPTRYLINDACVMLKKPFVYGSIFRFEGQVSVFNYDGGACYRCLFPNPPKAGLVPSCSEAGVLGVLPGIIGTIQTNELIKIILQIGEPLKNRLLSFDSLKMQFRDMKFNKNDNCPICSKNATIKELIDYEEFCGLKEKTDIKVDEITLEEFKSLLAKKDSIQIVDVRPKIDFDLNNIKDSINIPFENLENDINKIDSSKKIIVVCKIGMLSKEAILKLKNIGFKAELYSLKGGVTSWLNDL</sequence>
<reference evidence="14 15" key="1">
    <citation type="submission" date="2018-05" db="EMBL/GenBank/DDBJ databases">
        <title>Antimicrobial susceptibility testing and genomic analysis of Arcobacter skirrowii strains and one Arcobacter butzleri isolated from German poultry farms.</title>
        <authorList>
            <person name="Haenel I."/>
            <person name="Hotzel H."/>
            <person name="Tomaso H."/>
            <person name="Busch A."/>
        </authorList>
    </citation>
    <scope>NUCLEOTIDE SEQUENCE [LARGE SCALE GENOMIC DNA]</scope>
    <source>
        <strain evidence="15">v</strain>
    </source>
</reference>
<dbReference type="Pfam" id="PF00899">
    <property type="entry name" value="ThiF"/>
    <property type="match status" value="1"/>
</dbReference>
<dbReference type="AlphaFoldDB" id="A0A2U2BYE3"/>
<dbReference type="PANTHER" id="PTHR10953:SF102">
    <property type="entry name" value="ADENYLYLTRANSFERASE AND SULFURTRANSFERASE MOCS3"/>
    <property type="match status" value="1"/>
</dbReference>
<evidence type="ECO:0000256" key="11">
    <source>
        <dbReference type="ARBA" id="ARBA00075328"/>
    </source>
</evidence>
<evidence type="ECO:0000256" key="1">
    <source>
        <dbReference type="ARBA" id="ARBA00009919"/>
    </source>
</evidence>
<evidence type="ECO:0000313" key="15">
    <source>
        <dbReference type="Proteomes" id="UP000245014"/>
    </source>
</evidence>
<comment type="subunit">
    <text evidence="7">Homodimer. Forms a stable heterotetrameric complex of 2 MoeB and 2 MoaD during adenylation of MoaD.</text>
</comment>
<evidence type="ECO:0000256" key="10">
    <source>
        <dbReference type="ARBA" id="ARBA00075110"/>
    </source>
</evidence>
<dbReference type="PROSITE" id="PS50206">
    <property type="entry name" value="RHODANESE_3"/>
    <property type="match status" value="1"/>
</dbReference>
<dbReference type="GO" id="GO:0061605">
    <property type="term" value="F:molybdopterin-synthase adenylyltransferase activity"/>
    <property type="evidence" value="ECO:0007669"/>
    <property type="project" value="UniProtKB-EC"/>
</dbReference>
<dbReference type="GO" id="GO:0005829">
    <property type="term" value="C:cytosol"/>
    <property type="evidence" value="ECO:0007669"/>
    <property type="project" value="TreeGrafter"/>
</dbReference>
<name>A0A2U2BYE3_9BACT</name>
<dbReference type="EC" id="2.7.7.80" evidence="8"/>
<evidence type="ECO:0000256" key="2">
    <source>
        <dbReference type="ARBA" id="ARBA00022679"/>
    </source>
</evidence>
<evidence type="ECO:0000256" key="12">
    <source>
        <dbReference type="ARBA" id="ARBA00078531"/>
    </source>
</evidence>